<protein>
    <submittedName>
        <fullName evidence="1">Uncharacterized protein</fullName>
    </submittedName>
</protein>
<keyword evidence="2" id="KW-1185">Reference proteome</keyword>
<dbReference type="Proteomes" id="UP000828048">
    <property type="component" value="Chromosome 7"/>
</dbReference>
<comment type="caution">
    <text evidence="1">The sequence shown here is derived from an EMBL/GenBank/DDBJ whole genome shotgun (WGS) entry which is preliminary data.</text>
</comment>
<proteinExistence type="predicted"/>
<gene>
    <name evidence="1" type="ORF">Vadar_013770</name>
</gene>
<organism evidence="1 2">
    <name type="scientific">Vaccinium darrowii</name>
    <dbReference type="NCBI Taxonomy" id="229202"/>
    <lineage>
        <taxon>Eukaryota</taxon>
        <taxon>Viridiplantae</taxon>
        <taxon>Streptophyta</taxon>
        <taxon>Embryophyta</taxon>
        <taxon>Tracheophyta</taxon>
        <taxon>Spermatophyta</taxon>
        <taxon>Magnoliopsida</taxon>
        <taxon>eudicotyledons</taxon>
        <taxon>Gunneridae</taxon>
        <taxon>Pentapetalae</taxon>
        <taxon>asterids</taxon>
        <taxon>Ericales</taxon>
        <taxon>Ericaceae</taxon>
        <taxon>Vaccinioideae</taxon>
        <taxon>Vaccinieae</taxon>
        <taxon>Vaccinium</taxon>
    </lineage>
</organism>
<evidence type="ECO:0000313" key="1">
    <source>
        <dbReference type="EMBL" id="KAH7849152.1"/>
    </source>
</evidence>
<dbReference type="EMBL" id="CM037157">
    <property type="protein sequence ID" value="KAH7849152.1"/>
    <property type="molecule type" value="Genomic_DNA"/>
</dbReference>
<accession>A0ACB7Y6H4</accession>
<reference evidence="1 2" key="1">
    <citation type="journal article" date="2021" name="Hortic Res">
        <title>High-quality reference genome and annotation aids understanding of berry development for evergreen blueberry (Vaccinium darrowii).</title>
        <authorList>
            <person name="Yu J."/>
            <person name="Hulse-Kemp A.M."/>
            <person name="Babiker E."/>
            <person name="Staton M."/>
        </authorList>
    </citation>
    <scope>NUCLEOTIDE SEQUENCE [LARGE SCALE GENOMIC DNA]</scope>
    <source>
        <strain evidence="2">cv. NJ 8807/NJ 8810</strain>
        <tissue evidence="1">Young leaf</tissue>
    </source>
</reference>
<sequence>MVKENQLPLLCVEDFNEIGSVANKQGGAPCSSGQFERFQNVISECSLLDLEFKGSAYTWTNNQRGNANIREHIDRALASVEWRQKFSKAQVFHDIVLGSDHCPLIINLTLPLKKIPKLFKFESMWSTHPNCNDVISSAWGTSVAG</sequence>
<name>A0ACB7Y6H4_9ERIC</name>
<evidence type="ECO:0000313" key="2">
    <source>
        <dbReference type="Proteomes" id="UP000828048"/>
    </source>
</evidence>